<organism evidence="7 8">
    <name type="scientific">Penicillium citrinum</name>
    <dbReference type="NCBI Taxonomy" id="5077"/>
    <lineage>
        <taxon>Eukaryota</taxon>
        <taxon>Fungi</taxon>
        <taxon>Dikarya</taxon>
        <taxon>Ascomycota</taxon>
        <taxon>Pezizomycotina</taxon>
        <taxon>Eurotiomycetes</taxon>
        <taxon>Eurotiomycetidae</taxon>
        <taxon>Eurotiales</taxon>
        <taxon>Aspergillaceae</taxon>
        <taxon>Penicillium</taxon>
    </lineage>
</organism>
<evidence type="ECO:0000259" key="6">
    <source>
        <dbReference type="Pfam" id="PF02826"/>
    </source>
</evidence>
<gene>
    <name evidence="7" type="ORF">N7469_010634</name>
</gene>
<dbReference type="Pfam" id="PF00389">
    <property type="entry name" value="2-Hacid_dh"/>
    <property type="match status" value="1"/>
</dbReference>
<dbReference type="GO" id="GO:0030267">
    <property type="term" value="F:glyoxylate reductase (NADPH) activity"/>
    <property type="evidence" value="ECO:0007669"/>
    <property type="project" value="TreeGrafter"/>
</dbReference>
<dbReference type="CDD" id="cd12168">
    <property type="entry name" value="Mand_dh_like"/>
    <property type="match status" value="1"/>
</dbReference>
<feature type="domain" description="D-isomer specific 2-hydroxyacid dehydrogenase NAD-binding" evidence="6">
    <location>
        <begin position="127"/>
        <end position="301"/>
    </location>
</feature>
<evidence type="ECO:0000256" key="3">
    <source>
        <dbReference type="ARBA" id="ARBA00023027"/>
    </source>
</evidence>
<comment type="similarity">
    <text evidence="1 4">Belongs to the D-isomer specific 2-hydroxyacid dehydrogenase family.</text>
</comment>
<dbReference type="GO" id="GO:0005829">
    <property type="term" value="C:cytosol"/>
    <property type="evidence" value="ECO:0007669"/>
    <property type="project" value="TreeGrafter"/>
</dbReference>
<evidence type="ECO:0000256" key="4">
    <source>
        <dbReference type="RuleBase" id="RU003719"/>
    </source>
</evidence>
<evidence type="ECO:0000256" key="1">
    <source>
        <dbReference type="ARBA" id="ARBA00005854"/>
    </source>
</evidence>
<evidence type="ECO:0000259" key="5">
    <source>
        <dbReference type="Pfam" id="PF00389"/>
    </source>
</evidence>
<dbReference type="SUPFAM" id="SSF52283">
    <property type="entry name" value="Formate/glycerate dehydrogenase catalytic domain-like"/>
    <property type="match status" value="1"/>
</dbReference>
<feature type="domain" description="D-isomer specific 2-hydroxyacid dehydrogenase catalytic" evidence="5">
    <location>
        <begin position="31"/>
        <end position="332"/>
    </location>
</feature>
<dbReference type="FunFam" id="3.40.50.720:FF:000282">
    <property type="entry name" value="Glyoxylate reductase protein"/>
    <property type="match status" value="1"/>
</dbReference>
<reference evidence="7" key="2">
    <citation type="journal article" date="2023" name="IMA Fungus">
        <title>Comparative genomic study of the Penicillium genus elucidates a diverse pangenome and 15 lateral gene transfer events.</title>
        <authorList>
            <person name="Petersen C."/>
            <person name="Sorensen T."/>
            <person name="Nielsen M.R."/>
            <person name="Sondergaard T.E."/>
            <person name="Sorensen J.L."/>
            <person name="Fitzpatrick D.A."/>
            <person name="Frisvad J.C."/>
            <person name="Nielsen K.L."/>
        </authorList>
    </citation>
    <scope>NUCLEOTIDE SEQUENCE</scope>
    <source>
        <strain evidence="7">IBT 23319</strain>
    </source>
</reference>
<dbReference type="InterPro" id="IPR050223">
    <property type="entry name" value="D-isomer_2-hydroxyacid_DH"/>
</dbReference>
<dbReference type="AlphaFoldDB" id="A0A9W9TG95"/>
<dbReference type="PROSITE" id="PS00065">
    <property type="entry name" value="D_2_HYDROXYACID_DH_1"/>
    <property type="match status" value="1"/>
</dbReference>
<name>A0A9W9TG95_PENCI</name>
<dbReference type="GO" id="GO:0016618">
    <property type="term" value="F:hydroxypyruvate reductase [NAD(P)H] activity"/>
    <property type="evidence" value="ECO:0007669"/>
    <property type="project" value="TreeGrafter"/>
</dbReference>
<dbReference type="InterPro" id="IPR029753">
    <property type="entry name" value="D-isomer_DH_CS"/>
</dbReference>
<dbReference type="OrthoDB" id="9991913at2759"/>
<dbReference type="Proteomes" id="UP001147733">
    <property type="component" value="Unassembled WGS sequence"/>
</dbReference>
<dbReference type="Gene3D" id="3.40.50.720">
    <property type="entry name" value="NAD(P)-binding Rossmann-like Domain"/>
    <property type="match status" value="2"/>
</dbReference>
<accession>A0A9W9TG95</accession>
<dbReference type="SUPFAM" id="SSF51735">
    <property type="entry name" value="NAD(P)-binding Rossmann-fold domains"/>
    <property type="match status" value="1"/>
</dbReference>
<keyword evidence="3" id="KW-0520">NAD</keyword>
<dbReference type="InterPro" id="IPR029752">
    <property type="entry name" value="D-isomer_DH_CS1"/>
</dbReference>
<dbReference type="GeneID" id="81388706"/>
<dbReference type="PROSITE" id="PS00670">
    <property type="entry name" value="D_2_HYDROXYACID_DH_2"/>
    <property type="match status" value="1"/>
</dbReference>
<evidence type="ECO:0000313" key="8">
    <source>
        <dbReference type="Proteomes" id="UP001147733"/>
    </source>
</evidence>
<evidence type="ECO:0000256" key="2">
    <source>
        <dbReference type="ARBA" id="ARBA00023002"/>
    </source>
</evidence>
<dbReference type="InterPro" id="IPR006139">
    <property type="entry name" value="D-isomer_2_OHA_DH_cat_dom"/>
</dbReference>
<keyword evidence="2 4" id="KW-0560">Oxidoreductase</keyword>
<dbReference type="InterPro" id="IPR036291">
    <property type="entry name" value="NAD(P)-bd_dom_sf"/>
</dbReference>
<proteinExistence type="inferred from homology"/>
<protein>
    <submittedName>
        <fullName evidence="7">D-isomer specific 2-hydroxyacid dehydrogenase</fullName>
    </submittedName>
</protein>
<reference evidence="7" key="1">
    <citation type="submission" date="2022-11" db="EMBL/GenBank/DDBJ databases">
        <authorList>
            <person name="Petersen C."/>
        </authorList>
    </citation>
    <scope>NUCLEOTIDE SEQUENCE</scope>
    <source>
        <strain evidence="7">IBT 23319</strain>
    </source>
</reference>
<dbReference type="PROSITE" id="PS00671">
    <property type="entry name" value="D_2_HYDROXYACID_DH_3"/>
    <property type="match status" value="1"/>
</dbReference>
<dbReference type="InterPro" id="IPR006140">
    <property type="entry name" value="D-isomer_DH_NAD-bd"/>
</dbReference>
<dbReference type="RefSeq" id="XP_056496670.1">
    <property type="nucleotide sequence ID" value="XM_056649539.1"/>
</dbReference>
<sequence>MGSNGAKPKILLLGKIDHAKKSWDALSELGELVEPTAKNRTEFIQECHDGKLDGVVAAYRTFTSVDITGLIDEELVSALPSSLKYLAHCGAGYDQIDVHACSARNPPLRISNVPTAVDDATADVTMFLIIGALRNFNTSMQALREGKWRGKPAPALGHDPQGKVLGILGMGGIGRNLKKKAEAFGMKVIYHNRRQLSEELSGGAHYVTFDELLSTSDVLSLNLPLNKNTRHIIGKPEFAKMKDGIVVVNSARGAVMDEAALVEALDSGKVLSAGLDVFEEEPKVHPGLLRNPNVMLVPHMGTYTVETLTAMEQWTIDNIRLGIKTGKLKSPVPEQDNLK</sequence>
<dbReference type="Pfam" id="PF02826">
    <property type="entry name" value="2-Hacid_dh_C"/>
    <property type="match status" value="1"/>
</dbReference>
<dbReference type="EMBL" id="JAPQKT010000009">
    <property type="protein sequence ID" value="KAJ5221747.1"/>
    <property type="molecule type" value="Genomic_DNA"/>
</dbReference>
<dbReference type="PANTHER" id="PTHR10996">
    <property type="entry name" value="2-HYDROXYACID DEHYDROGENASE-RELATED"/>
    <property type="match status" value="1"/>
</dbReference>
<keyword evidence="8" id="KW-1185">Reference proteome</keyword>
<evidence type="ECO:0000313" key="7">
    <source>
        <dbReference type="EMBL" id="KAJ5221747.1"/>
    </source>
</evidence>
<dbReference type="PANTHER" id="PTHR10996:SF269">
    <property type="entry name" value="HYPOTHETICAL D-ISOMER SPECIFIC 2-HYDROXYACID DEHYDROGENASE (EUROFUNG)"/>
    <property type="match status" value="1"/>
</dbReference>
<comment type="caution">
    <text evidence="7">The sequence shown here is derived from an EMBL/GenBank/DDBJ whole genome shotgun (WGS) entry which is preliminary data.</text>
</comment>
<dbReference type="GO" id="GO:0051287">
    <property type="term" value="F:NAD binding"/>
    <property type="evidence" value="ECO:0007669"/>
    <property type="project" value="InterPro"/>
</dbReference>